<protein>
    <recommendedName>
        <fullName evidence="3">Prepilin-type N-terminal cleavage/methylation domain-containing protein</fullName>
    </recommendedName>
</protein>
<comment type="caution">
    <text evidence="1">The sequence shown here is derived from an EMBL/GenBank/DDBJ whole genome shotgun (WGS) entry which is preliminary data.</text>
</comment>
<gene>
    <name evidence="1" type="ORF">PF021_05880</name>
</gene>
<evidence type="ECO:0000313" key="2">
    <source>
        <dbReference type="Proteomes" id="UP001210261"/>
    </source>
</evidence>
<evidence type="ECO:0000313" key="1">
    <source>
        <dbReference type="EMBL" id="MDA3969205.1"/>
    </source>
</evidence>
<keyword evidence="2" id="KW-1185">Reference proteome</keyword>
<accession>A0ABT4VGG7</accession>
<dbReference type="RefSeq" id="WP_271021534.1">
    <property type="nucleotide sequence ID" value="NZ_JAQHXR010000003.1"/>
</dbReference>
<reference evidence="1 2" key="1">
    <citation type="submission" date="2023-01" db="EMBL/GenBank/DDBJ databases">
        <title>Description of Helicobacter ibis sp. nov. isolated from faecal droppings of black-faced ibis (Theristicus melanopis).</title>
        <authorList>
            <person name="Lopez-Cantillo M."/>
            <person name="Vidal-Veuthey B."/>
            <person name="Mella A."/>
            <person name="De La Haba R."/>
            <person name="Collado L."/>
        </authorList>
    </citation>
    <scope>NUCLEOTIDE SEQUENCE [LARGE SCALE GENOMIC DNA]</scope>
    <source>
        <strain evidence="1 2">A82</strain>
    </source>
</reference>
<name>A0ABT4VGG7_9HELI</name>
<proteinExistence type="predicted"/>
<dbReference type="EMBL" id="JAQHXR010000003">
    <property type="protein sequence ID" value="MDA3969205.1"/>
    <property type="molecule type" value="Genomic_DNA"/>
</dbReference>
<sequence length="73" mass="8405">MTRKKNKAFSLLEMVAVCFLVGFIVLVFIKSAEIRIDAVKIQDINLIPICTNTYDKCVFVSNVRNNFLFYDIP</sequence>
<dbReference type="Proteomes" id="UP001210261">
    <property type="component" value="Unassembled WGS sequence"/>
</dbReference>
<evidence type="ECO:0008006" key="3">
    <source>
        <dbReference type="Google" id="ProtNLM"/>
    </source>
</evidence>
<organism evidence="1 2">
    <name type="scientific">Helicobacter ibis</name>
    <dbReference type="NCBI Taxonomy" id="2962633"/>
    <lineage>
        <taxon>Bacteria</taxon>
        <taxon>Pseudomonadati</taxon>
        <taxon>Campylobacterota</taxon>
        <taxon>Epsilonproteobacteria</taxon>
        <taxon>Campylobacterales</taxon>
        <taxon>Helicobacteraceae</taxon>
        <taxon>Helicobacter</taxon>
    </lineage>
</organism>